<reference evidence="1 2" key="1">
    <citation type="submission" date="2008-03" db="EMBL/GenBank/DDBJ databases">
        <title>Sequencing of the draft genome and assembly of Burkholderia ambifaria IOP40-10.</title>
        <authorList>
            <consortium name="US DOE Joint Genome Institute (JGI-PGF)"/>
            <person name="Copeland A."/>
            <person name="Lucas S."/>
            <person name="Lapidus A."/>
            <person name="Glavina del Rio T."/>
            <person name="Dalin E."/>
            <person name="Tice H."/>
            <person name="Bruce D."/>
            <person name="Goodwin L."/>
            <person name="Pitluck S."/>
            <person name="Larimer F."/>
            <person name="Land M.L."/>
            <person name="Hauser L."/>
            <person name="Tiedje J."/>
            <person name="Richardson P."/>
        </authorList>
    </citation>
    <scope>NUCLEOTIDE SEQUENCE [LARGE SCALE GENOMIC DNA]</scope>
    <source>
        <strain evidence="1 2">IOP40-10</strain>
    </source>
</reference>
<dbReference type="EMBL" id="ABLC01000057">
    <property type="protein sequence ID" value="EDT03810.1"/>
    <property type="molecule type" value="Genomic_DNA"/>
</dbReference>
<evidence type="ECO:0000313" key="2">
    <source>
        <dbReference type="Proteomes" id="UP000005463"/>
    </source>
</evidence>
<dbReference type="AlphaFoldDB" id="B1FF64"/>
<organism evidence="1 2">
    <name type="scientific">Burkholderia ambifaria IOP40-10</name>
    <dbReference type="NCBI Taxonomy" id="396596"/>
    <lineage>
        <taxon>Bacteria</taxon>
        <taxon>Pseudomonadati</taxon>
        <taxon>Pseudomonadota</taxon>
        <taxon>Betaproteobacteria</taxon>
        <taxon>Burkholderiales</taxon>
        <taxon>Burkholderiaceae</taxon>
        <taxon>Burkholderia</taxon>
        <taxon>Burkholderia cepacia complex</taxon>
    </lineage>
</organism>
<dbReference type="PATRIC" id="fig|396596.7.peg.5058"/>
<name>B1FF64_9BURK</name>
<evidence type="ECO:0000313" key="1">
    <source>
        <dbReference type="EMBL" id="EDT03810.1"/>
    </source>
</evidence>
<accession>B1FF64</accession>
<dbReference type="Proteomes" id="UP000005463">
    <property type="component" value="Unassembled WGS sequence"/>
</dbReference>
<protein>
    <submittedName>
        <fullName evidence="1">Uncharacterized protein</fullName>
    </submittedName>
</protein>
<sequence>MMDLLSSKLEFDVNGVWTESERLPVNRPERNIRNDYTSFN</sequence>
<gene>
    <name evidence="1" type="ORF">BamIOP4010DRAFT_2674</name>
</gene>
<comment type="caution">
    <text evidence="1">The sequence shown here is derived from an EMBL/GenBank/DDBJ whole genome shotgun (WGS) entry which is preliminary data.</text>
</comment>
<proteinExistence type="predicted"/>